<keyword evidence="1" id="KW-0812">Transmembrane</keyword>
<evidence type="ECO:0000313" key="2">
    <source>
        <dbReference type="EMBL" id="CAI2374934.1"/>
    </source>
</evidence>
<keyword evidence="3" id="KW-1185">Reference proteome</keyword>
<gene>
    <name evidence="2" type="ORF">ECRASSUSDP1_LOCUS16292</name>
</gene>
<comment type="caution">
    <text evidence="2">The sequence shown here is derived from an EMBL/GenBank/DDBJ whole genome shotgun (WGS) entry which is preliminary data.</text>
</comment>
<feature type="transmembrane region" description="Helical" evidence="1">
    <location>
        <begin position="123"/>
        <end position="145"/>
    </location>
</feature>
<protein>
    <submittedName>
        <fullName evidence="2">Uncharacterized protein</fullName>
    </submittedName>
</protein>
<evidence type="ECO:0000313" key="3">
    <source>
        <dbReference type="Proteomes" id="UP001295684"/>
    </source>
</evidence>
<dbReference type="Proteomes" id="UP001295684">
    <property type="component" value="Unassembled WGS sequence"/>
</dbReference>
<proteinExistence type="predicted"/>
<dbReference type="AlphaFoldDB" id="A0AAD1XLQ6"/>
<keyword evidence="1" id="KW-0472">Membrane</keyword>
<reference evidence="2" key="1">
    <citation type="submission" date="2023-07" db="EMBL/GenBank/DDBJ databases">
        <authorList>
            <consortium name="AG Swart"/>
            <person name="Singh M."/>
            <person name="Singh A."/>
            <person name="Seah K."/>
            <person name="Emmerich C."/>
        </authorList>
    </citation>
    <scope>NUCLEOTIDE SEQUENCE</scope>
    <source>
        <strain evidence="2">DP1</strain>
    </source>
</reference>
<name>A0AAD1XLQ6_EUPCR</name>
<accession>A0AAD1XLQ6</accession>
<dbReference type="EMBL" id="CAMPGE010016370">
    <property type="protein sequence ID" value="CAI2374934.1"/>
    <property type="molecule type" value="Genomic_DNA"/>
</dbReference>
<keyword evidence="1" id="KW-1133">Transmembrane helix</keyword>
<evidence type="ECO:0000256" key="1">
    <source>
        <dbReference type="SAM" id="Phobius"/>
    </source>
</evidence>
<feature type="transmembrane region" description="Helical" evidence="1">
    <location>
        <begin position="99"/>
        <end position="117"/>
    </location>
</feature>
<sequence>MMRVSYAGLMRSVYTMNSAHMASYRDRNSLVEYRNYSSLAKCKTQDSLLSQSSRSFSHTPKKASEEINYWNIHYPKTPLSFENGICLLYRHNFNFTKEAFYFARTAGISTLCFYLFYKSLFGASGIIMKLIKSAITGFGFVFFTLSSPPYALKFLMSIKELYLEENGEYVIVSTFFGTKRFPISGIKACNREMYKKSIGWVDNWSIRVIPLEFTGIEDKVYVYYLDKEGHYLHRDVVKAIFGRTGADNVRHKNPQTGNYEIPVVPKDSFKGISKIATFPYIDTTAEEIQ</sequence>
<organism evidence="2 3">
    <name type="scientific">Euplotes crassus</name>
    <dbReference type="NCBI Taxonomy" id="5936"/>
    <lineage>
        <taxon>Eukaryota</taxon>
        <taxon>Sar</taxon>
        <taxon>Alveolata</taxon>
        <taxon>Ciliophora</taxon>
        <taxon>Intramacronucleata</taxon>
        <taxon>Spirotrichea</taxon>
        <taxon>Hypotrichia</taxon>
        <taxon>Euplotida</taxon>
        <taxon>Euplotidae</taxon>
        <taxon>Moneuplotes</taxon>
    </lineage>
</organism>